<dbReference type="Proteomes" id="UP001148614">
    <property type="component" value="Unassembled WGS sequence"/>
</dbReference>
<sequence>MTLVPLELVLESTYERVGAEAAAVRSSGIPRSASRYITFRPHWGARDYAVNPRRLRSRASIWSRLFVSKEFGKTVVYGKEEGVVDNFLRPVEWILWSPSTQTALVIIPEEAELLIPRLRLSANKPSVYLVAYAAPVTKAMACFNSLQYYSLPRLPTEHIFPKWFRIEIGILAGRLYIDLVEWDPVARYLRSPSEVDDSHAESDARPRLADTMSPVSFSDDNVSFLLEWLTLRRKTHDILHTPVGYICTGRTLENGHPLLDILVNRVLAAAAGFVPASQYARRDRN</sequence>
<dbReference type="AlphaFoldDB" id="A0A9W8NH26"/>
<proteinExistence type="predicted"/>
<keyword evidence="2" id="KW-1185">Reference proteome</keyword>
<organism evidence="1 2">
    <name type="scientific">Xylaria arbuscula</name>
    <dbReference type="NCBI Taxonomy" id="114810"/>
    <lineage>
        <taxon>Eukaryota</taxon>
        <taxon>Fungi</taxon>
        <taxon>Dikarya</taxon>
        <taxon>Ascomycota</taxon>
        <taxon>Pezizomycotina</taxon>
        <taxon>Sordariomycetes</taxon>
        <taxon>Xylariomycetidae</taxon>
        <taxon>Xylariales</taxon>
        <taxon>Xylariaceae</taxon>
        <taxon>Xylaria</taxon>
    </lineage>
</organism>
<evidence type="ECO:0000313" key="2">
    <source>
        <dbReference type="Proteomes" id="UP001148614"/>
    </source>
</evidence>
<evidence type="ECO:0000313" key="1">
    <source>
        <dbReference type="EMBL" id="KAJ3575069.1"/>
    </source>
</evidence>
<gene>
    <name evidence="1" type="ORF">NPX13_g4160</name>
</gene>
<reference evidence="1" key="1">
    <citation type="submission" date="2022-07" db="EMBL/GenBank/DDBJ databases">
        <title>Genome Sequence of Xylaria arbuscula.</title>
        <authorList>
            <person name="Buettner E."/>
        </authorList>
    </citation>
    <scope>NUCLEOTIDE SEQUENCE</scope>
    <source>
        <strain evidence="1">VT107</strain>
    </source>
</reference>
<name>A0A9W8NH26_9PEZI</name>
<protein>
    <submittedName>
        <fullName evidence="1">Uncharacterized protein</fullName>
    </submittedName>
</protein>
<dbReference type="VEuPathDB" id="FungiDB:F4678DRAFT_455700"/>
<comment type="caution">
    <text evidence="1">The sequence shown here is derived from an EMBL/GenBank/DDBJ whole genome shotgun (WGS) entry which is preliminary data.</text>
</comment>
<dbReference type="EMBL" id="JANPWZ010000568">
    <property type="protein sequence ID" value="KAJ3575069.1"/>
    <property type="molecule type" value="Genomic_DNA"/>
</dbReference>
<accession>A0A9W8NH26</accession>